<protein>
    <submittedName>
        <fullName evidence="7">Endoglucanase H</fullName>
    </submittedName>
</protein>
<feature type="domain" description="GH26" evidence="6">
    <location>
        <begin position="1"/>
        <end position="340"/>
    </location>
</feature>
<dbReference type="RefSeq" id="WP_096406347.1">
    <property type="nucleotide sequence ID" value="NZ_AP017372.2"/>
</dbReference>
<dbReference type="SUPFAM" id="SSF51445">
    <property type="entry name" value="(Trans)glycosidases"/>
    <property type="match status" value="1"/>
</dbReference>
<dbReference type="AlphaFoldDB" id="A0A0X8X6H6"/>
<feature type="region of interest" description="Disordered" evidence="5">
    <location>
        <begin position="332"/>
        <end position="353"/>
    </location>
</feature>
<reference evidence="7" key="1">
    <citation type="submission" date="2016-02" db="EMBL/GenBank/DDBJ databases">
        <title>Halorhodospira halochloris DSM-1059 complete genome, version 2.</title>
        <authorList>
            <person name="Tsukatani Y."/>
        </authorList>
    </citation>
    <scope>NUCLEOTIDE SEQUENCE</scope>
    <source>
        <strain evidence="7">DSM 1059</strain>
    </source>
</reference>
<evidence type="ECO:0000256" key="3">
    <source>
        <dbReference type="ARBA" id="ARBA00023295"/>
    </source>
</evidence>
<dbReference type="PROSITE" id="PS51764">
    <property type="entry name" value="GH26"/>
    <property type="match status" value="1"/>
</dbReference>
<dbReference type="Pfam" id="PF02156">
    <property type="entry name" value="Glyco_hydro_26"/>
    <property type="match status" value="1"/>
</dbReference>
<dbReference type="Proteomes" id="UP000218890">
    <property type="component" value="Chromosome"/>
</dbReference>
<feature type="active site" description="Proton donor" evidence="4">
    <location>
        <position position="150"/>
    </location>
</feature>
<dbReference type="InterPro" id="IPR017853">
    <property type="entry name" value="GH"/>
</dbReference>
<dbReference type="PANTHER" id="PTHR40079">
    <property type="entry name" value="MANNAN ENDO-1,4-BETA-MANNOSIDASE E-RELATED"/>
    <property type="match status" value="1"/>
</dbReference>
<gene>
    <name evidence="7" type="ORF">HH1059_23930</name>
</gene>
<sequence length="353" mass="39888">MIYRRLIQWTGGLLLLGAHVLVTSLASAGSAAPTADAKVPFGVALDGKATRERLATIERELDLELDLVAIFTQFPEDPRHDNFPAEQLVAIRDTDARPVLTWEPMHVQDGEEHILPASAITDGTYDPYLRRFARGVKAFGDPVLIRFAHEMNLIRYHWGEATPETYGPETPERYREMFRYVVRIFREEGAAEHARFAFNPNAESVPSPEHDSDAAWNRPEAYYPGNDKVDVLAMDGYNWGTTQTPAEHGWQSQHQSFRTIFEPLYRTLRELAPEKPIYVLETASAVEGGDKARWIEQAAATAMEWQLAGVVWFHNDKELDWRLDAGVEDTALDPLRRMQGGSGDAREESPNDE</sequence>
<dbReference type="GO" id="GO:0016985">
    <property type="term" value="F:mannan endo-1,4-beta-mannosidase activity"/>
    <property type="evidence" value="ECO:0007669"/>
    <property type="project" value="InterPro"/>
</dbReference>
<feature type="compositionally biased region" description="Basic and acidic residues" evidence="5">
    <location>
        <begin position="344"/>
        <end position="353"/>
    </location>
</feature>
<proteinExistence type="inferred from homology"/>
<dbReference type="EMBL" id="AP017372">
    <property type="protein sequence ID" value="BAU56464.1"/>
    <property type="molecule type" value="Genomic_DNA"/>
</dbReference>
<dbReference type="Gene3D" id="3.20.20.80">
    <property type="entry name" value="Glycosidases"/>
    <property type="match status" value="1"/>
</dbReference>
<dbReference type="PANTHER" id="PTHR40079:SF4">
    <property type="entry name" value="GH26 DOMAIN-CONTAINING PROTEIN-RELATED"/>
    <property type="match status" value="1"/>
</dbReference>
<evidence type="ECO:0000256" key="1">
    <source>
        <dbReference type="ARBA" id="ARBA00007754"/>
    </source>
</evidence>
<evidence type="ECO:0000256" key="4">
    <source>
        <dbReference type="PROSITE-ProRule" id="PRU01100"/>
    </source>
</evidence>
<evidence type="ECO:0000313" key="8">
    <source>
        <dbReference type="Proteomes" id="UP000218890"/>
    </source>
</evidence>
<accession>A0A0X8X6H6</accession>
<dbReference type="InterPro" id="IPR000805">
    <property type="entry name" value="Glyco_hydro_26"/>
</dbReference>
<dbReference type="OrthoDB" id="9816550at2"/>
<evidence type="ECO:0000259" key="6">
    <source>
        <dbReference type="PROSITE" id="PS51764"/>
    </source>
</evidence>
<evidence type="ECO:0000256" key="5">
    <source>
        <dbReference type="SAM" id="MobiDB-lite"/>
    </source>
</evidence>
<evidence type="ECO:0000313" key="7">
    <source>
        <dbReference type="EMBL" id="BAU56464.1"/>
    </source>
</evidence>
<keyword evidence="8" id="KW-1185">Reference proteome</keyword>
<dbReference type="GO" id="GO:0006080">
    <property type="term" value="P:substituted mannan metabolic process"/>
    <property type="evidence" value="ECO:0007669"/>
    <property type="project" value="InterPro"/>
</dbReference>
<organism evidence="7 8">
    <name type="scientific">Halorhodospira halochloris</name>
    <name type="common">Ectothiorhodospira halochloris</name>
    <dbReference type="NCBI Taxonomy" id="1052"/>
    <lineage>
        <taxon>Bacteria</taxon>
        <taxon>Pseudomonadati</taxon>
        <taxon>Pseudomonadota</taxon>
        <taxon>Gammaproteobacteria</taxon>
        <taxon>Chromatiales</taxon>
        <taxon>Ectothiorhodospiraceae</taxon>
        <taxon>Halorhodospira</taxon>
    </lineage>
</organism>
<dbReference type="InterPro" id="IPR022790">
    <property type="entry name" value="GH26_dom"/>
</dbReference>
<evidence type="ECO:0000256" key="2">
    <source>
        <dbReference type="ARBA" id="ARBA00022801"/>
    </source>
</evidence>
<name>A0A0X8X6H6_HALHR</name>
<keyword evidence="3 4" id="KW-0326">Glycosidase</keyword>
<comment type="similarity">
    <text evidence="1 4">Belongs to the glycosyl hydrolase 26 family.</text>
</comment>
<feature type="active site" description="Nucleophile" evidence="4">
    <location>
        <position position="281"/>
    </location>
</feature>
<dbReference type="KEGG" id="hhk:HH1059_23930"/>
<keyword evidence="2 4" id="KW-0378">Hydrolase</keyword>